<protein>
    <recommendedName>
        <fullName evidence="2">DUF8128 domain-containing protein</fullName>
    </recommendedName>
</protein>
<gene>
    <name evidence="3" type="ORF">COT67_00470</name>
</gene>
<keyword evidence="1" id="KW-0812">Transmembrane</keyword>
<dbReference type="Proteomes" id="UP000230353">
    <property type="component" value="Unassembled WGS sequence"/>
</dbReference>
<dbReference type="InterPro" id="IPR058441">
    <property type="entry name" value="DUF8128"/>
</dbReference>
<evidence type="ECO:0000256" key="1">
    <source>
        <dbReference type="SAM" id="Phobius"/>
    </source>
</evidence>
<organism evidence="3 4">
    <name type="scientific">Candidatus Tagabacteria bacterium CG09_land_8_20_14_0_10_41_14</name>
    <dbReference type="NCBI Taxonomy" id="1975021"/>
    <lineage>
        <taxon>Bacteria</taxon>
        <taxon>Candidatus Tagaibacteriota</taxon>
    </lineage>
</organism>
<keyword evidence="1" id="KW-0472">Membrane</keyword>
<proteinExistence type="predicted"/>
<name>A0A2H0WM01_9BACT</name>
<dbReference type="EMBL" id="PEZL01000006">
    <property type="protein sequence ID" value="PIS13680.1"/>
    <property type="molecule type" value="Genomic_DNA"/>
</dbReference>
<feature type="transmembrane region" description="Helical" evidence="1">
    <location>
        <begin position="16"/>
        <end position="37"/>
    </location>
</feature>
<comment type="caution">
    <text evidence="3">The sequence shown here is derived from an EMBL/GenBank/DDBJ whole genome shotgun (WGS) entry which is preliminary data.</text>
</comment>
<evidence type="ECO:0000313" key="3">
    <source>
        <dbReference type="EMBL" id="PIS13680.1"/>
    </source>
</evidence>
<sequence>MKFLSFFFNNPLFEGFIYWIKTLWFLWVPLFLIFLFCKSWVARLRGRYLKNLRWQLLEIKLPREIYKSPRAMEVVLNAFHQTRDGNLINKYWEGFLRAWFSLEIAGIDGNVHFFVRTQRFFRNLVEAQFYAQYPDIEIVEVEDYTRAAHFEDMEEWNMWGAEFGLTNDDAFPIRTYTDYGLHETITKEEQKTDPLTSVLEFLGSLKHGEQVWYQFILRATKKDWKAEGKKAIGKILGVSPEASLEEKSQAMSGLSSGQKEMIKAVERNISKLGFDVVTRGMYIARRDVFDFVNVVSLMGVMKQYNALDLNGFKPVNSTVVDYFFKKRRSARKKRIKLNAFRNRGSFYYPYVYSSFVLNSEELATVYHFPGRVAETPTFGRIEAKKSEPPANLPV</sequence>
<accession>A0A2H0WM01</accession>
<evidence type="ECO:0000259" key="2">
    <source>
        <dbReference type="Pfam" id="PF26449"/>
    </source>
</evidence>
<feature type="domain" description="DUF8128" evidence="2">
    <location>
        <begin position="101"/>
        <end position="377"/>
    </location>
</feature>
<keyword evidence="1" id="KW-1133">Transmembrane helix</keyword>
<evidence type="ECO:0000313" key="4">
    <source>
        <dbReference type="Proteomes" id="UP000230353"/>
    </source>
</evidence>
<dbReference type="AlphaFoldDB" id="A0A2H0WM01"/>
<dbReference type="Pfam" id="PF26449">
    <property type="entry name" value="DUF8128"/>
    <property type="match status" value="1"/>
</dbReference>
<reference evidence="4" key="1">
    <citation type="submission" date="2017-09" db="EMBL/GenBank/DDBJ databases">
        <title>Depth-based differentiation of microbial function through sediment-hosted aquifers and enrichment of novel symbionts in the deep terrestrial subsurface.</title>
        <authorList>
            <person name="Probst A.J."/>
            <person name="Ladd B."/>
            <person name="Jarett J.K."/>
            <person name="Geller-Mcgrath D.E."/>
            <person name="Sieber C.M.K."/>
            <person name="Emerson J.B."/>
            <person name="Anantharaman K."/>
            <person name="Thomas B.C."/>
            <person name="Malmstrom R."/>
            <person name="Stieglmeier M."/>
            <person name="Klingl A."/>
            <person name="Woyke T."/>
            <person name="Ryan C.M."/>
            <person name="Banfield J.F."/>
        </authorList>
    </citation>
    <scope>NUCLEOTIDE SEQUENCE [LARGE SCALE GENOMIC DNA]</scope>
</reference>